<organism evidence="1 2">
    <name type="scientific">Romanomermis culicivorax</name>
    <name type="common">Nematode worm</name>
    <dbReference type="NCBI Taxonomy" id="13658"/>
    <lineage>
        <taxon>Eukaryota</taxon>
        <taxon>Metazoa</taxon>
        <taxon>Ecdysozoa</taxon>
        <taxon>Nematoda</taxon>
        <taxon>Enoplea</taxon>
        <taxon>Dorylaimia</taxon>
        <taxon>Mermithida</taxon>
        <taxon>Mermithoidea</taxon>
        <taxon>Mermithidae</taxon>
        <taxon>Romanomermis</taxon>
    </lineage>
</organism>
<accession>A0A915KQ83</accession>
<evidence type="ECO:0000313" key="1">
    <source>
        <dbReference type="Proteomes" id="UP000887565"/>
    </source>
</evidence>
<keyword evidence="1" id="KW-1185">Reference proteome</keyword>
<reference evidence="2" key="1">
    <citation type="submission" date="2022-11" db="UniProtKB">
        <authorList>
            <consortium name="WormBaseParasite"/>
        </authorList>
    </citation>
    <scope>IDENTIFICATION</scope>
</reference>
<dbReference type="AlphaFoldDB" id="A0A915KQ83"/>
<protein>
    <submittedName>
        <fullName evidence="2">Uncharacterized protein</fullName>
    </submittedName>
</protein>
<dbReference type="Proteomes" id="UP000887565">
    <property type="component" value="Unplaced"/>
</dbReference>
<sequence length="63" mass="7153">MLHQEQGLKTPSFSALSAEGNEYTTYIYLRRTRTNSVRIISAIQIMHKQQIKSSKSQTSSGHI</sequence>
<evidence type="ECO:0000313" key="2">
    <source>
        <dbReference type="WBParaSite" id="nRc.2.0.1.t41042-RA"/>
    </source>
</evidence>
<dbReference type="WBParaSite" id="nRc.2.0.1.t41042-RA">
    <property type="protein sequence ID" value="nRc.2.0.1.t41042-RA"/>
    <property type="gene ID" value="nRc.2.0.1.g41042"/>
</dbReference>
<name>A0A915KQ83_ROMCU</name>
<proteinExistence type="predicted"/>